<dbReference type="OrthoDB" id="788674at2"/>
<keyword evidence="3" id="KW-1185">Reference proteome</keyword>
<protein>
    <submittedName>
        <fullName evidence="2">Uncharacterized protein</fullName>
    </submittedName>
</protein>
<evidence type="ECO:0000313" key="3">
    <source>
        <dbReference type="Proteomes" id="UP000249518"/>
    </source>
</evidence>
<reference evidence="2 3" key="1">
    <citation type="submission" date="2018-06" db="EMBL/GenBank/DDBJ databases">
        <title>Genomic Encyclopedia of Type Strains, Phase III (KMG-III): the genomes of soil and plant-associated and newly described type strains.</title>
        <authorList>
            <person name="Whitman W."/>
        </authorList>
    </citation>
    <scope>NUCLEOTIDE SEQUENCE [LARGE SCALE GENOMIC DNA]</scope>
    <source>
        <strain evidence="2 3">CGMCC 1.12504</strain>
    </source>
</reference>
<evidence type="ECO:0000256" key="1">
    <source>
        <dbReference type="SAM" id="SignalP"/>
    </source>
</evidence>
<dbReference type="EMBL" id="QLSV01000019">
    <property type="protein sequence ID" value="RAR46454.1"/>
    <property type="molecule type" value="Genomic_DNA"/>
</dbReference>
<keyword evidence="1" id="KW-0732">Signal</keyword>
<accession>A0A328WRI7</accession>
<feature type="signal peptide" evidence="1">
    <location>
        <begin position="1"/>
        <end position="19"/>
    </location>
</feature>
<proteinExistence type="predicted"/>
<organism evidence="2 3">
    <name type="scientific">Flavobacterium lacus</name>
    <dbReference type="NCBI Taxonomy" id="1353778"/>
    <lineage>
        <taxon>Bacteria</taxon>
        <taxon>Pseudomonadati</taxon>
        <taxon>Bacteroidota</taxon>
        <taxon>Flavobacteriia</taxon>
        <taxon>Flavobacteriales</taxon>
        <taxon>Flavobacteriaceae</taxon>
        <taxon>Flavobacterium</taxon>
    </lineage>
</organism>
<evidence type="ECO:0000313" key="2">
    <source>
        <dbReference type="EMBL" id="RAR46454.1"/>
    </source>
</evidence>
<dbReference type="RefSeq" id="WP_146740379.1">
    <property type="nucleotide sequence ID" value="NZ_QLSV01000019.1"/>
</dbReference>
<dbReference type="AlphaFoldDB" id="A0A328WRI7"/>
<sequence>MKTKLLLLLLLIFSNVCIAQNILMSPKYKYLKDIKLDENKDSLLFNDKMLNILFANKVGTAFGGSNDLSLQKFYASLDANDKSLSIGANFDIRCGNETKKLSWVFSAGAKIKSKDNFATVYKDGDFQENNIGATFKISRIFSGNINFTSSNKKNRKKAILANRELLFTKYKDKVDKFNKDDLDKIVKKYNSLKNFDSDLAIIDTILKQKHDELYIELAKEEIDYLEKNKMYRFVSDKWLSLEVFVPFGENIYKTTNDVANIPLSNKNFYAFNATLSGNYMREYSWGCSIFFKSRLNLKNNNNVIVDNLTTTPFQSVTTGVNGIVVVTETNDGYTTSFKQFLTPSLTIEPAFFILNNTIGISPAVEFNAGEYKKTNWKLGIPISLKDKDKKPKINFEIQWKEVHTFNSNVHLVGLSANFLFGELIN</sequence>
<dbReference type="Proteomes" id="UP000249518">
    <property type="component" value="Unassembled WGS sequence"/>
</dbReference>
<gene>
    <name evidence="2" type="ORF">B0I10_11913</name>
</gene>
<comment type="caution">
    <text evidence="2">The sequence shown here is derived from an EMBL/GenBank/DDBJ whole genome shotgun (WGS) entry which is preliminary data.</text>
</comment>
<name>A0A328WRI7_9FLAO</name>
<feature type="chain" id="PRO_5016396961" evidence="1">
    <location>
        <begin position="20"/>
        <end position="425"/>
    </location>
</feature>